<accession>A0A5J6QND4</accession>
<dbReference type="GO" id="GO:0006351">
    <property type="term" value="P:DNA-templated transcription"/>
    <property type="evidence" value="ECO:0007669"/>
    <property type="project" value="TreeGrafter"/>
</dbReference>
<dbReference type="GO" id="GO:0003700">
    <property type="term" value="F:DNA-binding transcription factor activity"/>
    <property type="evidence" value="ECO:0007669"/>
    <property type="project" value="InterPro"/>
</dbReference>
<dbReference type="PROSITE" id="PS50931">
    <property type="entry name" value="HTH_LYSR"/>
    <property type="match status" value="1"/>
</dbReference>
<sequence length="303" mass="33903">MFNRIELLRILCVAAETPSFREAATRLGASPQTVTRAIKDLEDQFGEPLFHRSTRHVQITAFGERLASQAREALAGLDQLFQQHGGKREEELAGRVGIAAPRSVGRRFLLPVLAQIAREHPRIHFDMRLSDQLTDSVEQQIDLGVRIGFIRDRRYIARAVAQIPLLVVGAPELLQRHGAPKSLDDLHQLPTTALIDNNTGRVWPWMFAEGQQIQPANAAFCTDDQENEVEAVLAGIGFGQLPIYLAEPYLRAGRLVPVLQDQAPPPWEMFIYRPQQGPVPPRVRLVHDLLVQHLSDPAFVPQG</sequence>
<dbReference type="AlphaFoldDB" id="A0A5J6QND4"/>
<dbReference type="CDD" id="cd08422">
    <property type="entry name" value="PBP2_CrgA_like"/>
    <property type="match status" value="1"/>
</dbReference>
<evidence type="ECO:0000256" key="2">
    <source>
        <dbReference type="ARBA" id="ARBA00023015"/>
    </source>
</evidence>
<proteinExistence type="inferred from homology"/>
<protein>
    <submittedName>
        <fullName evidence="6">LysR family transcriptional regulator</fullName>
    </submittedName>
</protein>
<keyword evidence="4" id="KW-0804">Transcription</keyword>
<comment type="similarity">
    <text evidence="1">Belongs to the LysR transcriptional regulatory family.</text>
</comment>
<organism evidence="6 7">
    <name type="scientific">Metapseudomonas lalkuanensis</name>
    <dbReference type="NCBI Taxonomy" id="2604832"/>
    <lineage>
        <taxon>Bacteria</taxon>
        <taxon>Pseudomonadati</taxon>
        <taxon>Pseudomonadota</taxon>
        <taxon>Gammaproteobacteria</taxon>
        <taxon>Pseudomonadales</taxon>
        <taxon>Pseudomonadaceae</taxon>
        <taxon>Metapseudomonas</taxon>
    </lineage>
</organism>
<keyword evidence="3" id="KW-0238">DNA-binding</keyword>
<dbReference type="Gene3D" id="3.40.190.290">
    <property type="match status" value="1"/>
</dbReference>
<keyword evidence="7" id="KW-1185">Reference proteome</keyword>
<dbReference type="Pfam" id="PF00126">
    <property type="entry name" value="HTH_1"/>
    <property type="match status" value="1"/>
</dbReference>
<dbReference type="InterPro" id="IPR005119">
    <property type="entry name" value="LysR_subst-bd"/>
</dbReference>
<dbReference type="KEGG" id="plal:FXN65_12225"/>
<evidence type="ECO:0000313" key="7">
    <source>
        <dbReference type="Proteomes" id="UP000327179"/>
    </source>
</evidence>
<keyword evidence="2" id="KW-0805">Transcription regulation</keyword>
<dbReference type="InterPro" id="IPR036388">
    <property type="entry name" value="WH-like_DNA-bd_sf"/>
</dbReference>
<dbReference type="PANTHER" id="PTHR30537">
    <property type="entry name" value="HTH-TYPE TRANSCRIPTIONAL REGULATOR"/>
    <property type="match status" value="1"/>
</dbReference>
<dbReference type="SUPFAM" id="SSF53850">
    <property type="entry name" value="Periplasmic binding protein-like II"/>
    <property type="match status" value="1"/>
</dbReference>
<dbReference type="EMBL" id="CP043311">
    <property type="protein sequence ID" value="QEY62801.1"/>
    <property type="molecule type" value="Genomic_DNA"/>
</dbReference>
<evidence type="ECO:0000259" key="5">
    <source>
        <dbReference type="PROSITE" id="PS50931"/>
    </source>
</evidence>
<dbReference type="Gene3D" id="1.10.10.10">
    <property type="entry name" value="Winged helix-like DNA-binding domain superfamily/Winged helix DNA-binding domain"/>
    <property type="match status" value="1"/>
</dbReference>
<gene>
    <name evidence="6" type="ORF">FXN65_12225</name>
</gene>
<dbReference type="InterPro" id="IPR000847">
    <property type="entry name" value="LysR_HTH_N"/>
</dbReference>
<dbReference type="PANTHER" id="PTHR30537:SF5">
    <property type="entry name" value="HTH-TYPE TRANSCRIPTIONAL ACTIVATOR TTDR-RELATED"/>
    <property type="match status" value="1"/>
</dbReference>
<dbReference type="RefSeq" id="WP_151133457.1">
    <property type="nucleotide sequence ID" value="NZ_CP043311.1"/>
</dbReference>
<evidence type="ECO:0000313" key="6">
    <source>
        <dbReference type="EMBL" id="QEY62801.1"/>
    </source>
</evidence>
<evidence type="ECO:0000256" key="1">
    <source>
        <dbReference type="ARBA" id="ARBA00009437"/>
    </source>
</evidence>
<dbReference type="GO" id="GO:0043565">
    <property type="term" value="F:sequence-specific DNA binding"/>
    <property type="evidence" value="ECO:0007669"/>
    <property type="project" value="TreeGrafter"/>
</dbReference>
<reference evidence="6 7" key="1">
    <citation type="submission" date="2019-08" db="EMBL/GenBank/DDBJ databases">
        <title>Whole-genome Sequencing of e-waste polymer degrading bacterium Pseudomonas sp. strain PE08.</title>
        <authorList>
            <person name="Kirdat K."/>
            <person name="Debbarma P."/>
            <person name="Narawade N."/>
            <person name="Suyal D."/>
            <person name="Thorat V."/>
            <person name="Shouche Y."/>
            <person name="Goel R."/>
            <person name="Yadav A."/>
        </authorList>
    </citation>
    <scope>NUCLEOTIDE SEQUENCE [LARGE SCALE GENOMIC DNA]</scope>
    <source>
        <strain evidence="6 7">PE08</strain>
    </source>
</reference>
<dbReference type="InterPro" id="IPR036390">
    <property type="entry name" value="WH_DNA-bd_sf"/>
</dbReference>
<dbReference type="Pfam" id="PF03466">
    <property type="entry name" value="LysR_substrate"/>
    <property type="match status" value="1"/>
</dbReference>
<evidence type="ECO:0000256" key="3">
    <source>
        <dbReference type="ARBA" id="ARBA00023125"/>
    </source>
</evidence>
<dbReference type="InterPro" id="IPR058163">
    <property type="entry name" value="LysR-type_TF_proteobact-type"/>
</dbReference>
<dbReference type="SUPFAM" id="SSF46785">
    <property type="entry name" value="Winged helix' DNA-binding domain"/>
    <property type="match status" value="1"/>
</dbReference>
<evidence type="ECO:0000256" key="4">
    <source>
        <dbReference type="ARBA" id="ARBA00023163"/>
    </source>
</evidence>
<dbReference type="Proteomes" id="UP000327179">
    <property type="component" value="Chromosome"/>
</dbReference>
<name>A0A5J6QND4_9GAMM</name>
<feature type="domain" description="HTH lysR-type" evidence="5">
    <location>
        <begin position="1"/>
        <end position="60"/>
    </location>
</feature>